<evidence type="ECO:0000256" key="9">
    <source>
        <dbReference type="ARBA" id="ARBA00023136"/>
    </source>
</evidence>
<evidence type="ECO:0000256" key="8">
    <source>
        <dbReference type="ARBA" id="ARBA00023065"/>
    </source>
</evidence>
<keyword evidence="7 11" id="KW-1133">Transmembrane helix</keyword>
<evidence type="ECO:0000256" key="3">
    <source>
        <dbReference type="ARBA" id="ARBA00022448"/>
    </source>
</evidence>
<comment type="similarity">
    <text evidence="2">Belongs to the ATPase B chain family.</text>
</comment>
<comment type="caution">
    <text evidence="12">The sequence shown here is derived from an EMBL/GenBank/DDBJ whole genome shotgun (WGS) entry which is preliminary data.</text>
</comment>
<dbReference type="HAMAP" id="MF_01398">
    <property type="entry name" value="ATP_synth_b_bprime"/>
    <property type="match status" value="1"/>
</dbReference>
<dbReference type="AlphaFoldDB" id="A0A0W8G618"/>
<gene>
    <name evidence="12" type="ORF">ASZ90_001570</name>
</gene>
<evidence type="ECO:0000256" key="4">
    <source>
        <dbReference type="ARBA" id="ARBA00022547"/>
    </source>
</evidence>
<comment type="subcellular location">
    <subcellularLocation>
        <location evidence="1">Membrane</location>
        <topology evidence="1">Single-pass membrane protein</topology>
    </subcellularLocation>
</comment>
<comment type="function">
    <text evidence="10">F(1)F(0) ATP synthase produces ATP from ADP in the presence of a proton or sodium gradient. F-type ATPases consist of two structural domains, F(1) containing the extramembraneous catalytic core and F(0) containing the membrane proton channel, linked together by a central stalk and a peripheral stalk. During catalysis, ATP synthesis in the catalytic domain of F(1) is coupled via a rotary mechanism of the central stalk subunits to proton translocation.</text>
</comment>
<dbReference type="GO" id="GO:0045259">
    <property type="term" value="C:proton-transporting ATP synthase complex"/>
    <property type="evidence" value="ECO:0007669"/>
    <property type="project" value="UniProtKB-KW"/>
</dbReference>
<protein>
    <submittedName>
        <fullName evidence="12">Atp synthase f0 sector subunit b</fullName>
        <ecNumber evidence="12">3.6.3.14</ecNumber>
    </submittedName>
</protein>
<keyword evidence="6" id="KW-0375">Hydrogen ion transport</keyword>
<keyword evidence="12" id="KW-0378">Hydrolase</keyword>
<evidence type="ECO:0000256" key="1">
    <source>
        <dbReference type="ARBA" id="ARBA00004167"/>
    </source>
</evidence>
<organism evidence="12">
    <name type="scientific">hydrocarbon metagenome</name>
    <dbReference type="NCBI Taxonomy" id="938273"/>
    <lineage>
        <taxon>unclassified sequences</taxon>
        <taxon>metagenomes</taxon>
        <taxon>ecological metagenomes</taxon>
    </lineage>
</organism>
<evidence type="ECO:0000256" key="5">
    <source>
        <dbReference type="ARBA" id="ARBA00022692"/>
    </source>
</evidence>
<dbReference type="GO" id="GO:0015986">
    <property type="term" value="P:proton motive force-driven ATP synthesis"/>
    <property type="evidence" value="ECO:0007669"/>
    <property type="project" value="InterPro"/>
</dbReference>
<keyword evidence="9 11" id="KW-0472">Membrane</keyword>
<keyword evidence="8" id="KW-0406">Ion transport</keyword>
<dbReference type="PANTHER" id="PTHR33445">
    <property type="entry name" value="ATP SYNTHASE SUBUNIT B', CHLOROPLASTIC"/>
    <property type="match status" value="1"/>
</dbReference>
<dbReference type="Pfam" id="PF00430">
    <property type="entry name" value="ATP-synt_B"/>
    <property type="match status" value="1"/>
</dbReference>
<keyword evidence="3" id="KW-0813">Transport</keyword>
<evidence type="ECO:0000256" key="10">
    <source>
        <dbReference type="ARBA" id="ARBA00025198"/>
    </source>
</evidence>
<evidence type="ECO:0000256" key="2">
    <source>
        <dbReference type="ARBA" id="ARBA00005513"/>
    </source>
</evidence>
<reference evidence="12" key="1">
    <citation type="journal article" date="2015" name="Proc. Natl. Acad. Sci. U.S.A.">
        <title>Networks of energetic and metabolic interactions define dynamics in microbial communities.</title>
        <authorList>
            <person name="Embree M."/>
            <person name="Liu J.K."/>
            <person name="Al-Bassam M.M."/>
            <person name="Zengler K."/>
        </authorList>
    </citation>
    <scope>NUCLEOTIDE SEQUENCE</scope>
</reference>
<evidence type="ECO:0000256" key="7">
    <source>
        <dbReference type="ARBA" id="ARBA00022989"/>
    </source>
</evidence>
<name>A0A0W8G618_9ZZZZ</name>
<dbReference type="GO" id="GO:0046961">
    <property type="term" value="F:proton-transporting ATPase activity, rotational mechanism"/>
    <property type="evidence" value="ECO:0007669"/>
    <property type="project" value="TreeGrafter"/>
</dbReference>
<dbReference type="EC" id="3.6.3.14" evidence="12"/>
<accession>A0A0W8G618</accession>
<evidence type="ECO:0000256" key="6">
    <source>
        <dbReference type="ARBA" id="ARBA00022781"/>
    </source>
</evidence>
<feature type="transmembrane region" description="Helical" evidence="11">
    <location>
        <begin position="6"/>
        <end position="28"/>
    </location>
</feature>
<proteinExistence type="inferred from homology"/>
<dbReference type="PANTHER" id="PTHR33445:SF2">
    <property type="entry name" value="ATP SYNTHASE SUBUNIT B', CHLOROPLASTIC"/>
    <property type="match status" value="1"/>
</dbReference>
<keyword evidence="4" id="KW-0138">CF(0)</keyword>
<dbReference type="InterPro" id="IPR002146">
    <property type="entry name" value="ATP_synth_b/b'su_bac/chlpt"/>
</dbReference>
<dbReference type="CDD" id="cd06503">
    <property type="entry name" value="ATP-synt_Fo_b"/>
    <property type="match status" value="1"/>
</dbReference>
<evidence type="ECO:0000256" key="11">
    <source>
        <dbReference type="SAM" id="Phobius"/>
    </source>
</evidence>
<dbReference type="GO" id="GO:0016787">
    <property type="term" value="F:hydrolase activity"/>
    <property type="evidence" value="ECO:0007669"/>
    <property type="project" value="UniProtKB-KW"/>
</dbReference>
<keyword evidence="5 11" id="KW-0812">Transmembrane</keyword>
<dbReference type="EMBL" id="LNQE01000207">
    <property type="protein sequence ID" value="KUG28550.1"/>
    <property type="molecule type" value="Genomic_DNA"/>
</dbReference>
<dbReference type="InterPro" id="IPR050059">
    <property type="entry name" value="ATP_synthase_B_chain"/>
</dbReference>
<sequence length="141" mass="15298">MIDLDYTFLVQLINFVLILILFNVLLVAPIRKIMKQRADFMNTQMENIENFASSSGKKLADYEKALDDARKAATQDRLALKQQGLDQEKDILAKVGTEVAESLGKARTEIASQTKAAKGALEAGVDAMANKAVGKILGGVA</sequence>
<evidence type="ECO:0000313" key="12">
    <source>
        <dbReference type="EMBL" id="KUG28550.1"/>
    </source>
</evidence>